<dbReference type="EMBL" id="CP065383">
    <property type="protein sequence ID" value="QPM68782.1"/>
    <property type="molecule type" value="Genomic_DNA"/>
</dbReference>
<evidence type="ECO:0000256" key="1">
    <source>
        <dbReference type="SAM" id="Phobius"/>
    </source>
</evidence>
<name>A0A7T1AMR5_ATRLM</name>
<gene>
    <name evidence="2" type="ORF">RT761_02006</name>
</gene>
<keyword evidence="1" id="KW-1133">Transmembrane helix</keyword>
<reference evidence="2 3" key="1">
    <citation type="journal article" date="2021" name="Nat. Commun.">
        <title>Isolation of a member of the candidate phylum Atribacteria reveals a unique cell membrane structure.</title>
        <authorList>
            <person name="Taiki K."/>
            <person name="Nobu M.K."/>
            <person name="Kusada H."/>
            <person name="Meng X.-Y."/>
            <person name="Hosoki N."/>
            <person name="Uematsu K."/>
            <person name="Yoshioka H."/>
            <person name="Kamagata Y."/>
            <person name="Tamaki H."/>
        </authorList>
    </citation>
    <scope>NUCLEOTIDE SEQUENCE [LARGE SCALE GENOMIC DNA]</scope>
    <source>
        <strain evidence="2 3">RT761</strain>
    </source>
</reference>
<organism evidence="2 3">
    <name type="scientific">Atribacter laminatus</name>
    <dbReference type="NCBI Taxonomy" id="2847778"/>
    <lineage>
        <taxon>Bacteria</taxon>
        <taxon>Pseudomonadati</taxon>
        <taxon>Atribacterota</taxon>
        <taxon>Atribacteria</taxon>
        <taxon>Atribacterales</taxon>
        <taxon>Atribacteraceae</taxon>
        <taxon>Atribacter</taxon>
    </lineage>
</organism>
<keyword evidence="1" id="KW-0472">Membrane</keyword>
<dbReference type="Proteomes" id="UP000594463">
    <property type="component" value="Chromosome"/>
</dbReference>
<evidence type="ECO:0000313" key="3">
    <source>
        <dbReference type="Proteomes" id="UP000594463"/>
    </source>
</evidence>
<dbReference type="KEGG" id="alam:RT761_02006"/>
<keyword evidence="1" id="KW-0812">Transmembrane</keyword>
<feature type="transmembrane region" description="Helical" evidence="1">
    <location>
        <begin position="34"/>
        <end position="52"/>
    </location>
</feature>
<proteinExistence type="predicted"/>
<protein>
    <submittedName>
        <fullName evidence="2">Uncharacterized protein</fullName>
    </submittedName>
</protein>
<dbReference type="RefSeq" id="WP_218111275.1">
    <property type="nucleotide sequence ID" value="NZ_CP065383.1"/>
</dbReference>
<accession>A0A7T1AMR5</accession>
<keyword evidence="3" id="KW-1185">Reference proteome</keyword>
<sequence>MRLIITMISIVIIVPILFLKLAQDHPQSIFFRNFIWIIIIALVLIFLSAIGGKKSD</sequence>
<dbReference type="AlphaFoldDB" id="A0A7T1AMR5"/>
<evidence type="ECO:0000313" key="2">
    <source>
        <dbReference type="EMBL" id="QPM68782.1"/>
    </source>
</evidence>